<dbReference type="InterPro" id="IPR011205">
    <property type="entry name" value="UCP015417_vWA"/>
</dbReference>
<reference evidence="2 3" key="2">
    <citation type="submission" date="2020-05" db="EMBL/GenBank/DDBJ databases">
        <authorList>
            <person name="Campoy J."/>
            <person name="Schneeberger K."/>
            <person name="Spophaly S."/>
        </authorList>
    </citation>
    <scope>NUCLEOTIDE SEQUENCE [LARGE SCALE GENOMIC DNA]</scope>
    <source>
        <strain evidence="2">PruArmRojPasFocal</strain>
    </source>
</reference>
<dbReference type="AlphaFoldDB" id="A0A6J5WLW3"/>
<dbReference type="Proteomes" id="UP000507222">
    <property type="component" value="Unassembled WGS sequence"/>
</dbReference>
<proteinExistence type="predicted"/>
<keyword evidence="4" id="KW-1185">Reference proteome</keyword>
<evidence type="ECO:0000313" key="3">
    <source>
        <dbReference type="Proteomes" id="UP000507222"/>
    </source>
</evidence>
<accession>A0A6J5WLW3</accession>
<dbReference type="PANTHER" id="PTHR31373">
    <property type="entry name" value="OS06G0652100 PROTEIN"/>
    <property type="match status" value="1"/>
</dbReference>
<name>A0A6J5WLW3_PRUAR</name>
<evidence type="ECO:0000313" key="2">
    <source>
        <dbReference type="EMBL" id="CAB4300274.1"/>
    </source>
</evidence>
<evidence type="ECO:0000313" key="1">
    <source>
        <dbReference type="EMBL" id="CAB4269880.1"/>
    </source>
</evidence>
<sequence>MVEDMYLKEQKQGEGLGKFKNCLAVCNITTSFMGEPAIELVVRLGILVFELSEEPAWKRKVIGLGPLPNQLPLLHSIQGDELKSKYEFVKRTCSRKRNRDVNF</sequence>
<protein>
    <submittedName>
        <fullName evidence="2">Uncharacterized protein</fullName>
    </submittedName>
</protein>
<dbReference type="EMBL" id="CAEKDK010000002">
    <property type="protein sequence ID" value="CAB4269880.1"/>
    <property type="molecule type" value="Genomic_DNA"/>
</dbReference>
<dbReference type="OrthoDB" id="1149618at2759"/>
<gene>
    <name evidence="1" type="ORF">CURHAP_LOCUS15715</name>
    <name evidence="2" type="ORF">ORAREDHAP_LOCUS15265</name>
</gene>
<evidence type="ECO:0000313" key="4">
    <source>
        <dbReference type="Proteomes" id="UP000507245"/>
    </source>
</evidence>
<dbReference type="EMBL" id="CAEKKB010000002">
    <property type="protein sequence ID" value="CAB4300274.1"/>
    <property type="molecule type" value="Genomic_DNA"/>
</dbReference>
<organism evidence="2 4">
    <name type="scientific">Prunus armeniaca</name>
    <name type="common">Apricot</name>
    <name type="synonym">Armeniaca vulgaris</name>
    <dbReference type="NCBI Taxonomy" id="36596"/>
    <lineage>
        <taxon>Eukaryota</taxon>
        <taxon>Viridiplantae</taxon>
        <taxon>Streptophyta</taxon>
        <taxon>Embryophyta</taxon>
        <taxon>Tracheophyta</taxon>
        <taxon>Spermatophyta</taxon>
        <taxon>Magnoliopsida</taxon>
        <taxon>eudicotyledons</taxon>
        <taxon>Gunneridae</taxon>
        <taxon>Pentapetalae</taxon>
        <taxon>rosids</taxon>
        <taxon>fabids</taxon>
        <taxon>Rosales</taxon>
        <taxon>Rosaceae</taxon>
        <taxon>Amygdaloideae</taxon>
        <taxon>Amygdaleae</taxon>
        <taxon>Prunus</taxon>
    </lineage>
</organism>
<dbReference type="PANTHER" id="PTHR31373:SF17">
    <property type="entry name" value="OS06G0652100 PROTEIN"/>
    <property type="match status" value="1"/>
</dbReference>
<reference evidence="4" key="1">
    <citation type="journal article" date="2020" name="Genome Biol.">
        <title>Gamete binning: chromosome-level and haplotype-resolved genome assembly enabled by high-throughput single-cell sequencing of gamete genomes.</title>
        <authorList>
            <person name="Campoy J.A."/>
            <person name="Sun H."/>
            <person name="Goel M."/>
            <person name="Jiao W.-B."/>
            <person name="Folz-Donahue K."/>
            <person name="Wang N."/>
            <person name="Rubio M."/>
            <person name="Liu C."/>
            <person name="Kukat C."/>
            <person name="Ruiz D."/>
            <person name="Huettel B."/>
            <person name="Schneeberger K."/>
        </authorList>
    </citation>
    <scope>NUCLEOTIDE SEQUENCE [LARGE SCALE GENOMIC DNA]</scope>
    <source>
        <strain evidence="4">cv. Rojo Pasion</strain>
    </source>
</reference>
<dbReference type="Proteomes" id="UP000507245">
    <property type="component" value="Unassembled WGS sequence"/>
</dbReference>